<evidence type="ECO:0000313" key="2">
    <source>
        <dbReference type="EMBL" id="VAW82189.1"/>
    </source>
</evidence>
<name>A0A3B0Z7F9_9ZZZZ</name>
<keyword evidence="1" id="KW-1133">Transmembrane helix</keyword>
<feature type="transmembrane region" description="Helical" evidence="1">
    <location>
        <begin position="138"/>
        <end position="157"/>
    </location>
</feature>
<feature type="transmembrane region" description="Helical" evidence="1">
    <location>
        <begin position="189"/>
        <end position="211"/>
    </location>
</feature>
<keyword evidence="1" id="KW-0812">Transmembrane</keyword>
<reference evidence="2" key="1">
    <citation type="submission" date="2018-06" db="EMBL/GenBank/DDBJ databases">
        <authorList>
            <person name="Zhirakovskaya E."/>
        </authorList>
    </citation>
    <scope>NUCLEOTIDE SEQUENCE</scope>
</reference>
<protein>
    <submittedName>
        <fullName evidence="2">Uncharacterized protein</fullName>
    </submittedName>
</protein>
<feature type="transmembrane region" description="Helical" evidence="1">
    <location>
        <begin position="223"/>
        <end position="242"/>
    </location>
</feature>
<dbReference type="EMBL" id="UOFL01000238">
    <property type="protein sequence ID" value="VAW82189.1"/>
    <property type="molecule type" value="Genomic_DNA"/>
</dbReference>
<evidence type="ECO:0000256" key="1">
    <source>
        <dbReference type="SAM" id="Phobius"/>
    </source>
</evidence>
<accession>A0A3B0Z7F9</accession>
<keyword evidence="1" id="KW-0472">Membrane</keyword>
<dbReference type="AlphaFoldDB" id="A0A3B0Z7F9"/>
<gene>
    <name evidence="2" type="ORF">MNBD_GAMMA12-1026</name>
</gene>
<proteinExistence type="predicted"/>
<feature type="transmembrane region" description="Helical" evidence="1">
    <location>
        <begin position="57"/>
        <end position="77"/>
    </location>
</feature>
<sequence>MLLTLIAASFPLFIYADFRQKRTADNDPDIEFDYNARTTSFVMMFTPFAALFYAEQFWITLFYMAPLYVYFWILMYIANKKSWCPFSKADVFISSSGLTTTIIAYYIWFHEGILVTNSNQSASSSVASDIASNTGPAIWPYYAFAILLSTIFISTLYEKYSANKKPGLSSSLITPAAVVLPLLPLFIEYYWWGMLVSIASFIIILPTVSALRPISVRGGMSFIMMYIHMMAVTLSVILYAILF</sequence>
<feature type="transmembrane region" description="Helical" evidence="1">
    <location>
        <begin position="166"/>
        <end position="183"/>
    </location>
</feature>
<feature type="transmembrane region" description="Helical" evidence="1">
    <location>
        <begin position="89"/>
        <end position="108"/>
    </location>
</feature>
<organism evidence="2">
    <name type="scientific">hydrothermal vent metagenome</name>
    <dbReference type="NCBI Taxonomy" id="652676"/>
    <lineage>
        <taxon>unclassified sequences</taxon>
        <taxon>metagenomes</taxon>
        <taxon>ecological metagenomes</taxon>
    </lineage>
</organism>